<dbReference type="Proteomes" id="UP001266305">
    <property type="component" value="Unassembled WGS sequence"/>
</dbReference>
<accession>A0ABQ9UB94</accession>
<evidence type="ECO:0000256" key="1">
    <source>
        <dbReference type="SAM" id="MobiDB-lite"/>
    </source>
</evidence>
<organism evidence="2 3">
    <name type="scientific">Saguinus oedipus</name>
    <name type="common">Cotton-top tamarin</name>
    <name type="synonym">Oedipomidas oedipus</name>
    <dbReference type="NCBI Taxonomy" id="9490"/>
    <lineage>
        <taxon>Eukaryota</taxon>
        <taxon>Metazoa</taxon>
        <taxon>Chordata</taxon>
        <taxon>Craniata</taxon>
        <taxon>Vertebrata</taxon>
        <taxon>Euteleostomi</taxon>
        <taxon>Mammalia</taxon>
        <taxon>Eutheria</taxon>
        <taxon>Euarchontoglires</taxon>
        <taxon>Primates</taxon>
        <taxon>Haplorrhini</taxon>
        <taxon>Platyrrhini</taxon>
        <taxon>Cebidae</taxon>
        <taxon>Callitrichinae</taxon>
        <taxon>Saguinus</taxon>
    </lineage>
</organism>
<feature type="compositionally biased region" description="Polar residues" evidence="1">
    <location>
        <begin position="25"/>
        <end position="34"/>
    </location>
</feature>
<name>A0ABQ9UB94_SAGOE</name>
<keyword evidence="3" id="KW-1185">Reference proteome</keyword>
<protein>
    <submittedName>
        <fullName evidence="2">Uncharacterized protein</fullName>
    </submittedName>
</protein>
<feature type="region of interest" description="Disordered" evidence="1">
    <location>
        <begin position="13"/>
        <end position="34"/>
    </location>
</feature>
<evidence type="ECO:0000313" key="3">
    <source>
        <dbReference type="Proteomes" id="UP001266305"/>
    </source>
</evidence>
<feature type="region of interest" description="Disordered" evidence="1">
    <location>
        <begin position="89"/>
        <end position="109"/>
    </location>
</feature>
<dbReference type="EMBL" id="JASSZA010000014">
    <property type="protein sequence ID" value="KAK2094045.1"/>
    <property type="molecule type" value="Genomic_DNA"/>
</dbReference>
<gene>
    <name evidence="2" type="ORF">P7K49_027783</name>
</gene>
<reference evidence="2 3" key="1">
    <citation type="submission" date="2023-05" db="EMBL/GenBank/DDBJ databases">
        <title>B98-5 Cell Line De Novo Hybrid Assembly: An Optical Mapping Approach.</title>
        <authorList>
            <person name="Kananen K."/>
            <person name="Auerbach J.A."/>
            <person name="Kautto E."/>
            <person name="Blachly J.S."/>
        </authorList>
    </citation>
    <scope>NUCLEOTIDE SEQUENCE [LARGE SCALE GENOMIC DNA]</scope>
    <source>
        <strain evidence="2">B95-8</strain>
        <tissue evidence="2">Cell line</tissue>
    </source>
</reference>
<proteinExistence type="predicted"/>
<evidence type="ECO:0000313" key="2">
    <source>
        <dbReference type="EMBL" id="KAK2094045.1"/>
    </source>
</evidence>
<comment type="caution">
    <text evidence="2">The sequence shown here is derived from an EMBL/GenBank/DDBJ whole genome shotgun (WGS) entry which is preliminary data.</text>
</comment>
<feature type="compositionally biased region" description="Polar residues" evidence="1">
    <location>
        <begin position="91"/>
        <end position="100"/>
    </location>
</feature>
<sequence length="109" mass="11785">MFLQRPSQSYLQAASDVPVGHSLDPTANYNSPKFRSRNQSYMRAVSTLSQASCVSQVGVPSPFPPGVQSPEPAGLVRPWLHRRQWHCPPGQQRSCETTAQGVPPGIGSG</sequence>